<organism evidence="1 2">
    <name type="scientific">Botrytis porri</name>
    <dbReference type="NCBI Taxonomy" id="87229"/>
    <lineage>
        <taxon>Eukaryota</taxon>
        <taxon>Fungi</taxon>
        <taxon>Dikarya</taxon>
        <taxon>Ascomycota</taxon>
        <taxon>Pezizomycotina</taxon>
        <taxon>Leotiomycetes</taxon>
        <taxon>Helotiales</taxon>
        <taxon>Sclerotiniaceae</taxon>
        <taxon>Botrytis</taxon>
    </lineage>
</organism>
<gene>
    <name evidence="1" type="ORF">BPOR_0099g00170</name>
</gene>
<evidence type="ECO:0000313" key="2">
    <source>
        <dbReference type="Proteomes" id="UP000297280"/>
    </source>
</evidence>
<accession>A0A4Z1KYN6</accession>
<dbReference type="EMBL" id="PQXO01000099">
    <property type="protein sequence ID" value="TGO89662.1"/>
    <property type="molecule type" value="Genomic_DNA"/>
</dbReference>
<protein>
    <submittedName>
        <fullName evidence="1">Uncharacterized protein</fullName>
    </submittedName>
</protein>
<dbReference type="Proteomes" id="UP000297280">
    <property type="component" value="Unassembled WGS sequence"/>
</dbReference>
<name>A0A4Z1KYN6_9HELO</name>
<dbReference type="AlphaFoldDB" id="A0A4Z1KYN6"/>
<sequence length="139" mass="14302">MLLSLSIDTRMLIPLHPDNNASPALMSTFIRPSESPISPCSLTNASYVSSPPAQSSVSGFAGRLESASASPNLARTLAICSRIFPAGPTLFNVLLSSSNPPPIVLDALGVGSATFATAPPSNLLNLSRASIMASGTMFL</sequence>
<reference evidence="1 2" key="1">
    <citation type="submission" date="2017-12" db="EMBL/GenBank/DDBJ databases">
        <title>Comparative genomics of Botrytis spp.</title>
        <authorList>
            <person name="Valero-Jimenez C.A."/>
            <person name="Tapia P."/>
            <person name="Veloso J."/>
            <person name="Silva-Moreno E."/>
            <person name="Staats M."/>
            <person name="Valdes J.H."/>
            <person name="Van Kan J.A.L."/>
        </authorList>
    </citation>
    <scope>NUCLEOTIDE SEQUENCE [LARGE SCALE GENOMIC DNA]</scope>
    <source>
        <strain evidence="1 2">MUCL3349</strain>
    </source>
</reference>
<keyword evidence="2" id="KW-1185">Reference proteome</keyword>
<proteinExistence type="predicted"/>
<comment type="caution">
    <text evidence="1">The sequence shown here is derived from an EMBL/GenBank/DDBJ whole genome shotgun (WGS) entry which is preliminary data.</text>
</comment>
<evidence type="ECO:0000313" key="1">
    <source>
        <dbReference type="EMBL" id="TGO89662.1"/>
    </source>
</evidence>